<proteinExistence type="predicted"/>
<dbReference type="Proteomes" id="UP000634667">
    <property type="component" value="Unassembled WGS sequence"/>
</dbReference>
<sequence length="295" mass="32725">MQQTSRLYRAFTLLAALQFLALTPAWANAMQDDKLNTAPVLTEVWQTSGLRVPESVLVHQQQNDRYLFVSEIEGQANSADGQGGIAILNLDGSIRQQNWLRGLNAPKGMAVFEGKLYVADITELVIIDIARAEVISKIPAPDAVFLNDVTIDQQGVVTISDTRKNRLYRYQNHTLSIWLEDIDAANGVKAIADTLYVAANDRLLKIDHQKNITLVAQGFAERADGLVQVAEGHFIVSCWAGLIYYVNDKGHIVELLDSRETKLNTADLGWDAESNTLYVPTFLGNSVRAFQLTRP</sequence>
<dbReference type="EMBL" id="BMYR01000003">
    <property type="protein sequence ID" value="GGW55398.1"/>
    <property type="molecule type" value="Genomic_DNA"/>
</dbReference>
<organism evidence="2 3">
    <name type="scientific">Alishewanella tabrizica</name>
    <dbReference type="NCBI Taxonomy" id="671278"/>
    <lineage>
        <taxon>Bacteria</taxon>
        <taxon>Pseudomonadati</taxon>
        <taxon>Pseudomonadota</taxon>
        <taxon>Gammaproteobacteria</taxon>
        <taxon>Alteromonadales</taxon>
        <taxon>Alteromonadaceae</taxon>
        <taxon>Alishewanella</taxon>
    </lineage>
</organism>
<reference evidence="3" key="1">
    <citation type="journal article" date="2019" name="Int. J. Syst. Evol. Microbiol.">
        <title>The Global Catalogue of Microorganisms (GCM) 10K type strain sequencing project: providing services to taxonomists for standard genome sequencing and annotation.</title>
        <authorList>
            <consortium name="The Broad Institute Genomics Platform"/>
            <consortium name="The Broad Institute Genome Sequencing Center for Infectious Disease"/>
            <person name="Wu L."/>
            <person name="Ma J."/>
        </authorList>
    </citation>
    <scope>NUCLEOTIDE SEQUENCE [LARGE SCALE GENOMIC DNA]</scope>
    <source>
        <strain evidence="3">KCTC 23723</strain>
    </source>
</reference>
<evidence type="ECO:0000313" key="2">
    <source>
        <dbReference type="EMBL" id="GGW55398.1"/>
    </source>
</evidence>
<evidence type="ECO:0000256" key="1">
    <source>
        <dbReference type="SAM" id="SignalP"/>
    </source>
</evidence>
<feature type="chain" id="PRO_5046140968" evidence="1">
    <location>
        <begin position="28"/>
        <end position="295"/>
    </location>
</feature>
<dbReference type="Gene3D" id="2.120.10.30">
    <property type="entry name" value="TolB, C-terminal domain"/>
    <property type="match status" value="1"/>
</dbReference>
<protein>
    <submittedName>
        <fullName evidence="2">ATP/GTP-binding protein</fullName>
    </submittedName>
</protein>
<dbReference type="InterPro" id="IPR011042">
    <property type="entry name" value="6-blade_b-propeller_TolB-like"/>
</dbReference>
<dbReference type="SUPFAM" id="SSF63829">
    <property type="entry name" value="Calcium-dependent phosphotriesterase"/>
    <property type="match status" value="1"/>
</dbReference>
<gene>
    <name evidence="2" type="ORF">GCM10008111_09370</name>
</gene>
<keyword evidence="3" id="KW-1185">Reference proteome</keyword>
<keyword evidence="1" id="KW-0732">Signal</keyword>
<accession>A0ABQ2WIN3</accession>
<evidence type="ECO:0000313" key="3">
    <source>
        <dbReference type="Proteomes" id="UP000634667"/>
    </source>
</evidence>
<comment type="caution">
    <text evidence="2">The sequence shown here is derived from an EMBL/GenBank/DDBJ whole genome shotgun (WGS) entry which is preliminary data.</text>
</comment>
<name>A0ABQ2WIN3_9ALTE</name>
<feature type="signal peptide" evidence="1">
    <location>
        <begin position="1"/>
        <end position="27"/>
    </location>
</feature>
<dbReference type="RefSeq" id="WP_189481027.1">
    <property type="nucleotide sequence ID" value="NZ_BMYR01000003.1"/>
</dbReference>